<sequence>MSENKEKNQMIDKNNKNSIEDFFNSLFITDEEKKDAEEVKKLAFYSDGSIDDAIEKYKELEEQQERFKSIYKEKKDNLDLKLNSQISKLEKQKKWIAFNLKQAVMSDKNKKKTKTQYSLKFLSGTVQIKIPQETLIKPDLNEDLLKTFPSFIEEQTVKTLNWKNLKTKLEIIDGRVYNKETGEDVTGKIEIQKSQEKVVIK</sequence>
<reference evidence="2 3" key="1">
    <citation type="journal article" date="2001" name="J. Bacteriol.">
        <title>Genome sequence and comparative analysis of the solvent-producing bacterium Clostridium acetobutylicum.</title>
        <authorList>
            <person name="Nolling J."/>
            <person name="Breton G."/>
            <person name="Omelchenko M.V."/>
            <person name="Makarova K.S."/>
            <person name="Zeng Q."/>
            <person name="Gibson R."/>
            <person name="Lee H.M."/>
            <person name="Dubois J."/>
            <person name="Qiu D."/>
            <person name="Hitti J."/>
            <person name="Wolf Y.I."/>
            <person name="Tatusov R.L."/>
            <person name="Sabathe F."/>
            <person name="Doucette-Stamm L."/>
            <person name="Soucaille P."/>
            <person name="Daly M.J."/>
            <person name="Bennett G.N."/>
            <person name="Koonin E.V."/>
            <person name="Smith D.R."/>
        </authorList>
    </citation>
    <scope>NUCLEOTIDE SEQUENCE [LARGE SCALE GENOMIC DNA]</scope>
    <source>
        <strain evidence="3">ATCC 824 / DSM 792 / JCM 1419 / LMG 5710 / VKM B-1787</strain>
    </source>
</reference>
<dbReference type="InterPro" id="IPR009951">
    <property type="entry name" value="Host-nuc_inhib_Gam"/>
</dbReference>
<dbReference type="PIR" id="E97049">
    <property type="entry name" value="E97049"/>
</dbReference>
<organism evidence="2 3">
    <name type="scientific">Clostridium acetobutylicum (strain ATCC 824 / DSM 792 / JCM 1419 / IAM 19013 / LMG 5710 / NBRC 13948 / NRRL B-527 / VKM B-1787 / 2291 / W)</name>
    <dbReference type="NCBI Taxonomy" id="272562"/>
    <lineage>
        <taxon>Bacteria</taxon>
        <taxon>Bacillati</taxon>
        <taxon>Bacillota</taxon>
        <taxon>Clostridia</taxon>
        <taxon>Eubacteriales</taxon>
        <taxon>Clostridiaceae</taxon>
        <taxon>Clostridium</taxon>
    </lineage>
</organism>
<dbReference type="HOGENOM" id="CLU_1358450_0_0_9"/>
<dbReference type="GO" id="GO:0042262">
    <property type="term" value="P:DNA protection"/>
    <property type="evidence" value="ECO:0007669"/>
    <property type="project" value="InterPro"/>
</dbReference>
<dbReference type="Proteomes" id="UP000000814">
    <property type="component" value="Chromosome"/>
</dbReference>
<feature type="coiled-coil region" evidence="1">
    <location>
        <begin position="50"/>
        <end position="77"/>
    </location>
</feature>
<keyword evidence="3" id="KW-1185">Reference proteome</keyword>
<dbReference type="PATRIC" id="fig|272562.8.peg.1413"/>
<accession>Q97JR1</accession>
<protein>
    <submittedName>
        <fullName evidence="2">Uncharacterized protein</fullName>
    </submittedName>
</protein>
<evidence type="ECO:0000313" key="2">
    <source>
        <dbReference type="EMBL" id="AAK79184.1"/>
    </source>
</evidence>
<dbReference type="GeneID" id="44997720"/>
<gene>
    <name evidence="2" type="ordered locus">CA_C1212</name>
</gene>
<evidence type="ECO:0000313" key="3">
    <source>
        <dbReference type="Proteomes" id="UP000000814"/>
    </source>
</evidence>
<dbReference type="Pfam" id="PF07352">
    <property type="entry name" value="Phage_Mu_Gam"/>
    <property type="match status" value="1"/>
</dbReference>
<name>Q97JR1_CLOAB</name>
<evidence type="ECO:0000256" key="1">
    <source>
        <dbReference type="SAM" id="Coils"/>
    </source>
</evidence>
<keyword evidence="1" id="KW-0175">Coiled coil</keyword>
<proteinExistence type="predicted"/>
<dbReference type="EMBL" id="AE001437">
    <property type="protein sequence ID" value="AAK79184.1"/>
    <property type="molecule type" value="Genomic_DNA"/>
</dbReference>
<dbReference type="RefSeq" id="WP_010964525.1">
    <property type="nucleotide sequence ID" value="NC_003030.1"/>
</dbReference>
<dbReference type="AlphaFoldDB" id="Q97JR1"/>
<dbReference type="STRING" id="272562.CA_C1212"/>
<dbReference type="GO" id="GO:0003690">
    <property type="term" value="F:double-stranded DNA binding"/>
    <property type="evidence" value="ECO:0007669"/>
    <property type="project" value="InterPro"/>
</dbReference>
<dbReference type="KEGG" id="cac:CA_C1212"/>